<comment type="caution">
    <text evidence="1">The sequence shown here is derived from an EMBL/GenBank/DDBJ whole genome shotgun (WGS) entry which is preliminary data.</text>
</comment>
<accession>A0A645A6C2</accession>
<dbReference type="EMBL" id="VSSQ01012190">
    <property type="protein sequence ID" value="MPM48642.1"/>
    <property type="molecule type" value="Genomic_DNA"/>
</dbReference>
<sequence length="46" mass="5089">MMMVTLAGEQWAFKLLIVGKNLVTLLLTQEEFMILVSSVTKADGSM</sequence>
<gene>
    <name evidence="1" type="ORF">SDC9_95368</name>
</gene>
<proteinExistence type="predicted"/>
<reference evidence="1" key="1">
    <citation type="submission" date="2019-08" db="EMBL/GenBank/DDBJ databases">
        <authorList>
            <person name="Kucharzyk K."/>
            <person name="Murdoch R.W."/>
            <person name="Higgins S."/>
            <person name="Loffler F."/>
        </authorList>
    </citation>
    <scope>NUCLEOTIDE SEQUENCE</scope>
</reference>
<dbReference type="AlphaFoldDB" id="A0A645A6C2"/>
<protein>
    <submittedName>
        <fullName evidence="1">Uncharacterized protein</fullName>
    </submittedName>
</protein>
<name>A0A645A6C2_9ZZZZ</name>
<organism evidence="1">
    <name type="scientific">bioreactor metagenome</name>
    <dbReference type="NCBI Taxonomy" id="1076179"/>
    <lineage>
        <taxon>unclassified sequences</taxon>
        <taxon>metagenomes</taxon>
        <taxon>ecological metagenomes</taxon>
    </lineage>
</organism>
<evidence type="ECO:0000313" key="1">
    <source>
        <dbReference type="EMBL" id="MPM48642.1"/>
    </source>
</evidence>